<dbReference type="PANTHER" id="PTHR31900">
    <property type="entry name" value="F-BOX/RNI SUPERFAMILY PROTEIN-RELATED"/>
    <property type="match status" value="1"/>
</dbReference>
<keyword evidence="2" id="KW-1185">Reference proteome</keyword>
<dbReference type="EMBL" id="OU466862">
    <property type="protein sequence ID" value="CAH2070228.1"/>
    <property type="molecule type" value="Genomic_DNA"/>
</dbReference>
<dbReference type="InterPro" id="IPR050232">
    <property type="entry name" value="FBL13/AtMIF1-like"/>
</dbReference>
<protein>
    <submittedName>
        <fullName evidence="1">Uncharacterized protein</fullName>
    </submittedName>
</protein>
<dbReference type="PANTHER" id="PTHR31900:SF34">
    <property type="entry name" value="EMB|CAB62440.1-RELATED"/>
    <property type="match status" value="1"/>
</dbReference>
<name>A0AAU9SQX9_THLAR</name>
<evidence type="ECO:0000313" key="2">
    <source>
        <dbReference type="Proteomes" id="UP000836841"/>
    </source>
</evidence>
<dbReference type="Proteomes" id="UP000836841">
    <property type="component" value="Chromosome 6"/>
</dbReference>
<sequence length="237" mass="27570">MVLSKRWCFLWTVVPKLEYKYTDDDGCESVWKFLEKSLELHKAPFLETLCIQIGQRFLVNADFRKWVANAVDRLVRKLDLELLWTAEPISLPKSLYTSKTLVGLTLSNKILVDVPPSACLPSIKILRLILVVYKDEYSLVKLLPSCSVLARSIVYLGITDRKRDPLPTWNMFRYDKPHIFVLCHAHDKFHRCISLLTNLGLLLNDPKVLDFSGNAFSRLQWFILYASGHFWLDLIFH</sequence>
<organism evidence="1 2">
    <name type="scientific">Thlaspi arvense</name>
    <name type="common">Field penny-cress</name>
    <dbReference type="NCBI Taxonomy" id="13288"/>
    <lineage>
        <taxon>Eukaryota</taxon>
        <taxon>Viridiplantae</taxon>
        <taxon>Streptophyta</taxon>
        <taxon>Embryophyta</taxon>
        <taxon>Tracheophyta</taxon>
        <taxon>Spermatophyta</taxon>
        <taxon>Magnoliopsida</taxon>
        <taxon>eudicotyledons</taxon>
        <taxon>Gunneridae</taxon>
        <taxon>Pentapetalae</taxon>
        <taxon>rosids</taxon>
        <taxon>malvids</taxon>
        <taxon>Brassicales</taxon>
        <taxon>Brassicaceae</taxon>
        <taxon>Thlaspideae</taxon>
        <taxon>Thlaspi</taxon>
    </lineage>
</organism>
<accession>A0AAU9SQX9</accession>
<evidence type="ECO:0000313" key="1">
    <source>
        <dbReference type="EMBL" id="CAH2070228.1"/>
    </source>
</evidence>
<gene>
    <name evidence="1" type="ORF">TAV2_LOCUS18478</name>
</gene>
<dbReference type="AlphaFoldDB" id="A0AAU9SQX9"/>
<proteinExistence type="predicted"/>
<reference evidence="1 2" key="1">
    <citation type="submission" date="2022-03" db="EMBL/GenBank/DDBJ databases">
        <authorList>
            <person name="Nunn A."/>
            <person name="Chopra R."/>
            <person name="Nunn A."/>
            <person name="Contreras Garrido A."/>
        </authorList>
    </citation>
    <scope>NUCLEOTIDE SEQUENCE [LARGE SCALE GENOMIC DNA]</scope>
</reference>